<reference evidence="2 3" key="1">
    <citation type="journal article" date="2020" name="BMC Genomics">
        <title>Intraspecific diversification of the crop wild relative Brassica cretica Lam. using demographic model selection.</title>
        <authorList>
            <person name="Kioukis A."/>
            <person name="Michalopoulou V.A."/>
            <person name="Briers L."/>
            <person name="Pirintsos S."/>
            <person name="Studholme D.J."/>
            <person name="Pavlidis P."/>
            <person name="Sarris P.F."/>
        </authorList>
    </citation>
    <scope>NUCLEOTIDE SEQUENCE [LARGE SCALE GENOMIC DNA]</scope>
    <source>
        <strain evidence="3">cv. PFS-1207/04</strain>
    </source>
</reference>
<comment type="caution">
    <text evidence="2">The sequence shown here is derived from an EMBL/GenBank/DDBJ whole genome shotgun (WGS) entry which is preliminary data.</text>
</comment>
<proteinExistence type="predicted"/>
<keyword evidence="3" id="KW-1185">Reference proteome</keyword>
<feature type="region of interest" description="Disordered" evidence="1">
    <location>
        <begin position="50"/>
        <end position="93"/>
    </location>
</feature>
<dbReference type="Proteomes" id="UP000266723">
    <property type="component" value="Unassembled WGS sequence"/>
</dbReference>
<name>A0ABQ7DT92_BRACR</name>
<dbReference type="EMBL" id="QGKV02000649">
    <property type="protein sequence ID" value="KAF3581087.1"/>
    <property type="molecule type" value="Genomic_DNA"/>
</dbReference>
<evidence type="ECO:0000313" key="2">
    <source>
        <dbReference type="EMBL" id="KAF3581087.1"/>
    </source>
</evidence>
<evidence type="ECO:0000313" key="3">
    <source>
        <dbReference type="Proteomes" id="UP000266723"/>
    </source>
</evidence>
<protein>
    <submittedName>
        <fullName evidence="2">Uncharacterized protein</fullName>
    </submittedName>
</protein>
<accession>A0ABQ7DT92</accession>
<sequence length="171" mass="18179">MKLGKNGKTIKGLKISSSKQTNLITKHGFSSAVSRAGPLQFGERPSWTQHSLSSAVRRAGSTADSTRPFAELDQSSSASGRAGPKTDSAWPFAELDQSSSANGRFAELDQSSSATDRAGLTAICLHLILVTPLLRLHRTHSCFVSIGAIVGTLRLKNRGNSFSRITIGLIV</sequence>
<gene>
    <name evidence="2" type="ORF">DY000_02032888</name>
</gene>
<organism evidence="2 3">
    <name type="scientific">Brassica cretica</name>
    <name type="common">Mustard</name>
    <dbReference type="NCBI Taxonomy" id="69181"/>
    <lineage>
        <taxon>Eukaryota</taxon>
        <taxon>Viridiplantae</taxon>
        <taxon>Streptophyta</taxon>
        <taxon>Embryophyta</taxon>
        <taxon>Tracheophyta</taxon>
        <taxon>Spermatophyta</taxon>
        <taxon>Magnoliopsida</taxon>
        <taxon>eudicotyledons</taxon>
        <taxon>Gunneridae</taxon>
        <taxon>Pentapetalae</taxon>
        <taxon>rosids</taxon>
        <taxon>malvids</taxon>
        <taxon>Brassicales</taxon>
        <taxon>Brassicaceae</taxon>
        <taxon>Brassiceae</taxon>
        <taxon>Brassica</taxon>
    </lineage>
</organism>
<evidence type="ECO:0000256" key="1">
    <source>
        <dbReference type="SAM" id="MobiDB-lite"/>
    </source>
</evidence>